<name>A0A075I8F1_9EURY</name>
<evidence type="ECO:0000259" key="1">
    <source>
        <dbReference type="Pfam" id="PF01472"/>
    </source>
</evidence>
<dbReference type="PROSITE" id="PS50890">
    <property type="entry name" value="PUA"/>
    <property type="match status" value="1"/>
</dbReference>
<accession>A0A075I8F1</accession>
<sequence length="55" mass="5977">MFAVGVKSYDGHWVIGNQVVIKQNGKVTGVGIAKMDPEEMISMGRGLAVEVRHHV</sequence>
<dbReference type="GO" id="GO:0003723">
    <property type="term" value="F:RNA binding"/>
    <property type="evidence" value="ECO:0007669"/>
    <property type="project" value="InterPro"/>
</dbReference>
<evidence type="ECO:0000313" key="2">
    <source>
        <dbReference type="EMBL" id="AIF24931.1"/>
    </source>
</evidence>
<feature type="domain" description="PUA" evidence="1">
    <location>
        <begin position="2"/>
        <end position="55"/>
    </location>
</feature>
<dbReference type="Pfam" id="PF01472">
    <property type="entry name" value="PUA"/>
    <property type="match status" value="1"/>
</dbReference>
<dbReference type="EMBL" id="KF901277">
    <property type="protein sequence ID" value="AIF24931.1"/>
    <property type="molecule type" value="Genomic_DNA"/>
</dbReference>
<dbReference type="SUPFAM" id="SSF88697">
    <property type="entry name" value="PUA domain-like"/>
    <property type="match status" value="1"/>
</dbReference>
<protein>
    <recommendedName>
        <fullName evidence="1">PUA domain-containing protein</fullName>
    </recommendedName>
</protein>
<reference evidence="2" key="1">
    <citation type="journal article" date="2014" name="Genome Biol. Evol.">
        <title>Pangenome evidence for extensive interdomain horizontal transfer affecting lineage core and shell genes in uncultured planktonic thaumarchaeota and euryarchaeota.</title>
        <authorList>
            <person name="Deschamps P."/>
            <person name="Zivanovic Y."/>
            <person name="Moreira D."/>
            <person name="Rodriguez-Valera F."/>
            <person name="Lopez-Garcia P."/>
        </authorList>
    </citation>
    <scope>NUCLEOTIDE SEQUENCE</scope>
</reference>
<dbReference type="Gene3D" id="2.30.130.10">
    <property type="entry name" value="PUA domain"/>
    <property type="match status" value="1"/>
</dbReference>
<proteinExistence type="predicted"/>
<organism evidence="2">
    <name type="scientific">uncultured marine group II/III euryarchaeote SAT1000_41_C12</name>
    <dbReference type="NCBI Taxonomy" id="1456583"/>
    <lineage>
        <taxon>Archaea</taxon>
        <taxon>Methanobacteriati</taxon>
        <taxon>Methanobacteriota</taxon>
        <taxon>environmental samples</taxon>
    </lineage>
</organism>
<dbReference type="AlphaFoldDB" id="A0A075I8F1"/>
<dbReference type="InterPro" id="IPR002478">
    <property type="entry name" value="PUA"/>
</dbReference>
<dbReference type="InterPro" id="IPR015947">
    <property type="entry name" value="PUA-like_sf"/>
</dbReference>
<dbReference type="InterPro" id="IPR036974">
    <property type="entry name" value="PUA_sf"/>
</dbReference>